<dbReference type="EMBL" id="QTJR01000001">
    <property type="protein sequence ID" value="RDY69384.1"/>
    <property type="molecule type" value="Genomic_DNA"/>
</dbReference>
<evidence type="ECO:0000313" key="3">
    <source>
        <dbReference type="Proteomes" id="UP000256829"/>
    </source>
</evidence>
<comment type="caution">
    <text evidence="2">The sequence shown here is derived from an EMBL/GenBank/DDBJ whole genome shotgun (WGS) entry which is preliminary data.</text>
</comment>
<feature type="transmembrane region" description="Helical" evidence="1">
    <location>
        <begin position="46"/>
        <end position="63"/>
    </location>
</feature>
<keyword evidence="1" id="KW-1133">Transmembrane helix</keyword>
<dbReference type="RefSeq" id="WP_115840603.1">
    <property type="nucleotide sequence ID" value="NZ_CP183976.1"/>
</dbReference>
<gene>
    <name evidence="2" type="ORF">DX912_01015</name>
</gene>
<keyword evidence="1" id="KW-0472">Membrane</keyword>
<dbReference type="Proteomes" id="UP000256829">
    <property type="component" value="Unassembled WGS sequence"/>
</dbReference>
<evidence type="ECO:0000256" key="1">
    <source>
        <dbReference type="SAM" id="Phobius"/>
    </source>
</evidence>
<dbReference type="AlphaFoldDB" id="A0A3D8VJ35"/>
<name>A0A3D8VJ35_9GAMM</name>
<organism evidence="2 3">
    <name type="scientific">Lysobacter soli</name>
    <dbReference type="NCBI Taxonomy" id="453783"/>
    <lineage>
        <taxon>Bacteria</taxon>
        <taxon>Pseudomonadati</taxon>
        <taxon>Pseudomonadota</taxon>
        <taxon>Gammaproteobacteria</taxon>
        <taxon>Lysobacterales</taxon>
        <taxon>Lysobacteraceae</taxon>
        <taxon>Lysobacter</taxon>
    </lineage>
</organism>
<reference evidence="2 3" key="1">
    <citation type="submission" date="2018-08" db="EMBL/GenBank/DDBJ databases">
        <title>Lysobacter soli KCTC 22011, whole genome shotgun sequence.</title>
        <authorList>
            <person name="Zhang X."/>
            <person name="Feng G."/>
            <person name="Zhu H."/>
        </authorList>
    </citation>
    <scope>NUCLEOTIDE SEQUENCE [LARGE SCALE GENOMIC DNA]</scope>
    <source>
        <strain evidence="2 3">KCTC 22011</strain>
    </source>
</reference>
<keyword evidence="3" id="KW-1185">Reference proteome</keyword>
<feature type="transmembrane region" description="Helical" evidence="1">
    <location>
        <begin position="21"/>
        <end position="40"/>
    </location>
</feature>
<accession>A0A3D8VJ35</accession>
<evidence type="ECO:0000313" key="2">
    <source>
        <dbReference type="EMBL" id="RDY69384.1"/>
    </source>
</evidence>
<sequence>MDRDALLQQLARTRTALIRTYVLHVVWFAIMCTATALQWRQDGLKASVLLTLVTVPPVLFYTVRAHRLCRALDPRARTVGLVPVLVTTVILSPFESGLVLPLKNLLVARRLLRDARIASKDAVHTTSSETSIEAQG</sequence>
<proteinExistence type="predicted"/>
<protein>
    <submittedName>
        <fullName evidence="2">Uncharacterized protein</fullName>
    </submittedName>
</protein>
<feature type="transmembrane region" description="Helical" evidence="1">
    <location>
        <begin position="75"/>
        <end position="94"/>
    </location>
</feature>
<keyword evidence="1" id="KW-0812">Transmembrane</keyword>